<evidence type="ECO:0000313" key="8">
    <source>
        <dbReference type="Proteomes" id="UP001408356"/>
    </source>
</evidence>
<feature type="compositionally biased region" description="Polar residues" evidence="4">
    <location>
        <begin position="938"/>
        <end position="954"/>
    </location>
</feature>
<keyword evidence="5" id="KW-0732">Signal</keyword>
<dbReference type="CDD" id="cd23954">
    <property type="entry name" value="AMO1_CTD"/>
    <property type="match status" value="1"/>
</dbReference>
<protein>
    <submittedName>
        <fullName evidence="7">Glycoside hydrolase family 5 domain-containing protein</fullName>
    </submittedName>
</protein>
<comment type="caution">
    <text evidence="7">The sequence shown here is derived from an EMBL/GenBank/DDBJ whole genome shotgun (WGS) entry which is preliminary data.</text>
</comment>
<evidence type="ECO:0000256" key="5">
    <source>
        <dbReference type="SAM" id="SignalP"/>
    </source>
</evidence>
<feature type="chain" id="PRO_5045047932" evidence="5">
    <location>
        <begin position="27"/>
        <end position="1110"/>
    </location>
</feature>
<proteinExistence type="inferred from homology"/>
<dbReference type="EMBL" id="JARVKF010000190">
    <property type="protein sequence ID" value="KAK9421304.1"/>
    <property type="molecule type" value="Genomic_DNA"/>
</dbReference>
<feature type="signal peptide" evidence="5">
    <location>
        <begin position="1"/>
        <end position="26"/>
    </location>
</feature>
<dbReference type="InterPro" id="IPR017853">
    <property type="entry name" value="GH"/>
</dbReference>
<dbReference type="PANTHER" id="PTHR31263:SF0">
    <property type="entry name" value="CELLULASE FAMILY PROTEIN (AFU_ORTHOLOGUE AFUA_5G14560)"/>
    <property type="match status" value="1"/>
</dbReference>
<dbReference type="Proteomes" id="UP001408356">
    <property type="component" value="Unassembled WGS sequence"/>
</dbReference>
<name>A0ABR2V423_9PEZI</name>
<dbReference type="InterPro" id="IPR001547">
    <property type="entry name" value="Glyco_hydro_5"/>
</dbReference>
<evidence type="ECO:0000256" key="3">
    <source>
        <dbReference type="ARBA" id="ARBA00023295"/>
    </source>
</evidence>
<feature type="compositionally biased region" description="Low complexity" evidence="4">
    <location>
        <begin position="806"/>
        <end position="821"/>
    </location>
</feature>
<evidence type="ECO:0000259" key="6">
    <source>
        <dbReference type="Pfam" id="PF00150"/>
    </source>
</evidence>
<dbReference type="Pfam" id="PF00150">
    <property type="entry name" value="Cellulase"/>
    <property type="match status" value="1"/>
</dbReference>
<keyword evidence="3" id="KW-0326">Glycosidase</keyword>
<dbReference type="Gene3D" id="3.20.20.80">
    <property type="entry name" value="Glycosidases"/>
    <property type="match status" value="1"/>
</dbReference>
<sequence length="1110" mass="117357">MAKSLLCNVGLPLLGLSAYLLGNALAVPTQKHVDRAAWPYGPLVTDGRDIKDTNGDIVVYAGTNWPGAADVMIPEGLQYQSIESIVSKIKSLGMNAIRLTYAIELIDQIYDNGGEDVAIETALANALGAANGSAVLEEILTNNPSFTASTTRLEVYDAIAAECATQEIYVHLDNHMSKGEWCCSTDDGNGWFGDTYFSVANWTRGLSYMADHGKSWPALVSMSLRNELRSPDDNATLTNSSYNWEDWYKYTKEGTEAINSNNEDVLIFLSGLDFDTWLTPVVQGTALTPGTETFTWSDFEGYTDKLVLELHNYASTTTNCTSLQQSLYDDGFQALHPEDEGTVNVFPVALTEFGFQQNATTWEGVYPTCIASFLSEENTSWFIWVVAGSYYIRSGVQDVDESWGLLTHDWSAWRSQEYVDGGLIPLSDKKMLFLCHARLKGCGLYSQRPCTSTGVCTGQRRYALVPEWLPFASSTSRGIAETEVSSSQPVTPTFTPTPTPKDLNLMPAVQSSTMFLRRQANVITFAANCRFEHPGANPSPFGGATNNRFNALSSGGGSSGGAFGRAPSAGADGTNAYKITKDAIKIDLVDERPQWILSAYGPGRDAPEQLFGGYPREQSFEEIRLMVATSPNPQQTLQEVQNMYIESEKQMQTALGNLDGAVQFILAAENKHPNRHDICKQNTRDGGANGSFGVGVARSGFGANPLSAGPAANQNPFAATQPSPFGAPAAAAPPASAFGQPSQIGVKPNPFGQPASTGASAFGQPSSLGAKPNPFAAAASAPSGFAAAAQQQNNAFGQPSTLGAKPNPFGAPAAASPFGAPSQPPNANPFGAPSQASTASPFGAPSQPPSASPFGAPTQPAATNPFGATPSQPSNASPFGAPSQPSNASPFGAPSQPSRASPFGAPSQSSAPAANPFGQSPAPPSAFGTAPAAANPFSAMNSTPMSQGMDTQPTPAAPRPFGQPVTHDFGSLPNSTASGLGGFAGQPAQSATQAAQTAPAGPSSPYPPGSAKQHPNVDSYVSKMGTRIIRFKNQPVSYRDDKPGVQVGGHWSKIWFPNGPPNYYAGTEPQDKSAYTDAVHRAYEESARTGRFTDLIPEVPPMREDCVWDF</sequence>
<feature type="compositionally biased region" description="Polar residues" evidence="4">
    <location>
        <begin position="754"/>
        <end position="767"/>
    </location>
</feature>
<feature type="compositionally biased region" description="Low complexity" evidence="4">
    <location>
        <begin position="985"/>
        <end position="1001"/>
    </location>
</feature>
<keyword evidence="2 7" id="KW-0378">Hydrolase</keyword>
<dbReference type="PANTHER" id="PTHR31263">
    <property type="entry name" value="CELLULASE FAMILY PROTEIN (AFU_ORTHOLOGUE AFUA_5G14560)"/>
    <property type="match status" value="1"/>
</dbReference>
<comment type="similarity">
    <text evidence="1">Belongs to the glycosyl hydrolase 5 (cellulase A) family.</text>
</comment>
<feature type="region of interest" description="Disordered" evidence="4">
    <location>
        <begin position="482"/>
        <end position="502"/>
    </location>
</feature>
<organism evidence="7 8">
    <name type="scientific">Seiridium unicorne</name>
    <dbReference type="NCBI Taxonomy" id="138068"/>
    <lineage>
        <taxon>Eukaryota</taxon>
        <taxon>Fungi</taxon>
        <taxon>Dikarya</taxon>
        <taxon>Ascomycota</taxon>
        <taxon>Pezizomycotina</taxon>
        <taxon>Sordariomycetes</taxon>
        <taxon>Xylariomycetidae</taxon>
        <taxon>Amphisphaeriales</taxon>
        <taxon>Sporocadaceae</taxon>
        <taxon>Seiridium</taxon>
    </lineage>
</organism>
<reference evidence="7 8" key="1">
    <citation type="journal article" date="2024" name="J. Plant Pathol.">
        <title>Sequence and assembly of the genome of Seiridium unicorne, isolate CBS 538.82, causal agent of cypress canker disease.</title>
        <authorList>
            <person name="Scali E."/>
            <person name="Rocca G.D."/>
            <person name="Danti R."/>
            <person name="Garbelotto M."/>
            <person name="Barberini S."/>
            <person name="Baroncelli R."/>
            <person name="Emiliani G."/>
        </authorList>
    </citation>
    <scope>NUCLEOTIDE SEQUENCE [LARGE SCALE GENOMIC DNA]</scope>
    <source>
        <strain evidence="7 8">BM-138-508</strain>
    </source>
</reference>
<dbReference type="GO" id="GO:0016787">
    <property type="term" value="F:hydrolase activity"/>
    <property type="evidence" value="ECO:0007669"/>
    <property type="project" value="UniProtKB-KW"/>
</dbReference>
<feature type="region of interest" description="Disordered" evidence="4">
    <location>
        <begin position="796"/>
        <end position="1017"/>
    </location>
</feature>
<feature type="domain" description="Glycoside hydrolase family 5" evidence="6">
    <location>
        <begin position="79"/>
        <end position="386"/>
    </location>
</feature>
<feature type="compositionally biased region" description="Polar residues" evidence="4">
    <location>
        <begin position="869"/>
        <end position="899"/>
    </location>
</feature>
<gene>
    <name evidence="7" type="ORF">SUNI508_05842</name>
</gene>
<feature type="region of interest" description="Disordered" evidence="4">
    <location>
        <begin position="712"/>
        <end position="768"/>
    </location>
</feature>
<evidence type="ECO:0000256" key="4">
    <source>
        <dbReference type="SAM" id="MobiDB-lite"/>
    </source>
</evidence>
<feature type="compositionally biased region" description="Low complexity" evidence="4">
    <location>
        <begin position="721"/>
        <end position="743"/>
    </location>
</feature>
<accession>A0ABR2V423</accession>
<keyword evidence="8" id="KW-1185">Reference proteome</keyword>
<evidence type="ECO:0000256" key="2">
    <source>
        <dbReference type="ARBA" id="ARBA00022801"/>
    </source>
</evidence>
<feature type="compositionally biased region" description="Low complexity" evidence="4">
    <location>
        <begin position="900"/>
        <end position="916"/>
    </location>
</feature>
<evidence type="ECO:0000313" key="7">
    <source>
        <dbReference type="EMBL" id="KAK9421304.1"/>
    </source>
</evidence>
<dbReference type="SUPFAM" id="SSF51445">
    <property type="entry name" value="(Trans)glycosidases"/>
    <property type="match status" value="1"/>
</dbReference>
<evidence type="ECO:0000256" key="1">
    <source>
        <dbReference type="ARBA" id="ARBA00005641"/>
    </source>
</evidence>